<feature type="domain" description="EGF-like" evidence="10">
    <location>
        <begin position="4842"/>
        <end position="4882"/>
    </location>
</feature>
<feature type="compositionally biased region" description="Polar residues" evidence="8">
    <location>
        <begin position="5159"/>
        <end position="5172"/>
    </location>
</feature>
<evidence type="ECO:0000259" key="10">
    <source>
        <dbReference type="PROSITE" id="PS50026"/>
    </source>
</evidence>
<feature type="compositionally biased region" description="Low complexity" evidence="8">
    <location>
        <begin position="3635"/>
        <end position="3660"/>
    </location>
</feature>
<feature type="region of interest" description="Disordered" evidence="8">
    <location>
        <begin position="3174"/>
        <end position="3208"/>
    </location>
</feature>
<reference evidence="12" key="1">
    <citation type="submission" date="2020-09" db="EMBL/GenBank/DDBJ databases">
        <authorList>
            <person name="Kikuchi T."/>
        </authorList>
    </citation>
    <scope>NUCLEOTIDE SEQUENCE</scope>
    <source>
        <strain evidence="12">SH1</strain>
    </source>
</reference>
<organism evidence="12 13">
    <name type="scientific">Bursaphelenchus okinawaensis</name>
    <dbReference type="NCBI Taxonomy" id="465554"/>
    <lineage>
        <taxon>Eukaryota</taxon>
        <taxon>Metazoa</taxon>
        <taxon>Ecdysozoa</taxon>
        <taxon>Nematoda</taxon>
        <taxon>Chromadorea</taxon>
        <taxon>Rhabditida</taxon>
        <taxon>Tylenchina</taxon>
        <taxon>Tylenchomorpha</taxon>
        <taxon>Aphelenchoidea</taxon>
        <taxon>Aphelenchoididae</taxon>
        <taxon>Bursaphelenchus</taxon>
    </lineage>
</organism>
<feature type="domain" description="EGF-like" evidence="10">
    <location>
        <begin position="4708"/>
        <end position="4748"/>
    </location>
</feature>
<dbReference type="InterPro" id="IPR000152">
    <property type="entry name" value="EGF-type_Asp/Asn_hydroxyl_site"/>
</dbReference>
<evidence type="ECO:0000256" key="6">
    <source>
        <dbReference type="ARBA" id="ARBA00023180"/>
    </source>
</evidence>
<feature type="compositionally biased region" description="Polar residues" evidence="8">
    <location>
        <begin position="3737"/>
        <end position="3766"/>
    </location>
</feature>
<feature type="compositionally biased region" description="Polar residues" evidence="8">
    <location>
        <begin position="3308"/>
        <end position="3318"/>
    </location>
</feature>
<feature type="domain" description="EGF-like" evidence="10">
    <location>
        <begin position="4800"/>
        <end position="4839"/>
    </location>
</feature>
<feature type="compositionally biased region" description="Basic and acidic residues" evidence="8">
    <location>
        <begin position="3842"/>
        <end position="3860"/>
    </location>
</feature>
<dbReference type="Pfam" id="PF25057">
    <property type="entry name" value="CUT_N"/>
    <property type="match status" value="1"/>
</dbReference>
<feature type="domain" description="EGF-like" evidence="10">
    <location>
        <begin position="4534"/>
        <end position="4575"/>
    </location>
</feature>
<feature type="compositionally biased region" description="Low complexity" evidence="8">
    <location>
        <begin position="2797"/>
        <end position="2817"/>
    </location>
</feature>
<dbReference type="InterPro" id="IPR009030">
    <property type="entry name" value="Growth_fac_rcpt_cys_sf"/>
</dbReference>
<feature type="region of interest" description="Disordered" evidence="8">
    <location>
        <begin position="567"/>
        <end position="611"/>
    </location>
</feature>
<dbReference type="GO" id="GO:0008201">
    <property type="term" value="F:heparin binding"/>
    <property type="evidence" value="ECO:0007669"/>
    <property type="project" value="TreeGrafter"/>
</dbReference>
<keyword evidence="9" id="KW-0812">Transmembrane</keyword>
<feature type="domain" description="EGF-like" evidence="10">
    <location>
        <begin position="4666"/>
        <end position="4707"/>
    </location>
</feature>
<feature type="compositionally biased region" description="Low complexity" evidence="8">
    <location>
        <begin position="1807"/>
        <end position="1834"/>
    </location>
</feature>
<feature type="domain" description="EGF-like" evidence="10">
    <location>
        <begin position="5511"/>
        <end position="5551"/>
    </location>
</feature>
<dbReference type="InterPro" id="IPR049883">
    <property type="entry name" value="NOTCH1_EGF-like"/>
</dbReference>
<dbReference type="GO" id="GO:0005615">
    <property type="term" value="C:extracellular space"/>
    <property type="evidence" value="ECO:0007669"/>
    <property type="project" value="TreeGrafter"/>
</dbReference>
<feature type="region of interest" description="Disordered" evidence="8">
    <location>
        <begin position="746"/>
        <end position="841"/>
    </location>
</feature>
<evidence type="ECO:0000256" key="3">
    <source>
        <dbReference type="ARBA" id="ARBA00022729"/>
    </source>
</evidence>
<evidence type="ECO:0000256" key="2">
    <source>
        <dbReference type="ARBA" id="ARBA00022536"/>
    </source>
</evidence>
<keyword evidence="3" id="KW-0732">Signal</keyword>
<feature type="compositionally biased region" description="Polar residues" evidence="8">
    <location>
        <begin position="4338"/>
        <end position="4382"/>
    </location>
</feature>
<feature type="region of interest" description="Disordered" evidence="8">
    <location>
        <begin position="3290"/>
        <end position="3323"/>
    </location>
</feature>
<dbReference type="SUPFAM" id="SSF57196">
    <property type="entry name" value="EGF/Laminin"/>
    <property type="match status" value="1"/>
</dbReference>
<feature type="compositionally biased region" description="Polar residues" evidence="8">
    <location>
        <begin position="1198"/>
        <end position="1222"/>
    </location>
</feature>
<feature type="compositionally biased region" description="Polar residues" evidence="8">
    <location>
        <begin position="3174"/>
        <end position="3206"/>
    </location>
</feature>
<feature type="compositionally biased region" description="Polar residues" evidence="8">
    <location>
        <begin position="1147"/>
        <end position="1165"/>
    </location>
</feature>
<feature type="compositionally biased region" description="Polar residues" evidence="8">
    <location>
        <begin position="1750"/>
        <end position="1767"/>
    </location>
</feature>
<feature type="region of interest" description="Disordered" evidence="8">
    <location>
        <begin position="2422"/>
        <end position="2823"/>
    </location>
</feature>
<sequence>MPPDLDVERKLANITVIKNKNKVMSKSVNKTDTTNTNEITSLPTSTDHTVLQETSETDKTVSHSQVATESPKNSATSLPKKTLTEATIGLEISGSEIERSQTNSAKNSTEIRPKQNNQRATTGKKSSKTPTVEEKVNVTTITSKSEFDTTTILSPSIGQPVDSSVKPTTSTEVSIGLEISGLDLGRIPPNNATDRADIEHFKQKNKIENQTIYNSETPTLPAGVRREEINKEELQKLQKKVNDSTTERPDSTSAYLIPAKSVTESTEASVGLKISGNDVVSREIPQTPVTDKSSRPLETILSSTGSSGRGTTTSLPQVTNKAHLKLKNYTKSKEYSKISVTASPDESVESEPNLPFSSTSSVGLEISGNDIKETESDQTTERPKNRFDMAITTVQEPEKHNIKVHKSDVTKSADKVEEKANNNPVNNESTTIKSLKTHQAKNQNPGGNDNKMVDNRIHALNGAGKQTTHTMSNEVNTKPSKNTKHSSEVGWEIFGKGTQTKESIYTDTTKSDIEVPINFAPTLSPDVATLSTTMPSTTNKITTNIVRNQTATKEPSDITNTRLVSMSDTTTTTPNKESTVSQPSNMYNKFTNDKTVNQKSDNNPTTGTESFAESTVTITSVTRTAKNSTKSTSITDDTQNLLQLTTKKPTIIKPENQGPNEVEITVRTGYKINERPTKKPEDKNEKTDKAIPQNSWPYNINNITKSTRVNYQTTEATVNSKSVTSSVNSNLRPESFEGTTLRFNDINQTSQPSHSEFKETMTTESPKKAVESTTNPSITKTTLKDNKKETKGSQNPTSTAVNNETTANTYVENASTTTSTHTNSVETQVKSSTKVSIDRQQKASTLSPFDVKNINGEMGTLPNSVNNMSTSSVKNVKSTEEKIKESVTPRVLLEGSTKPFLSKNDTSKTRDTESLYEYASKKTKTDTGIAKERKTTLSSTEQHNLNVPPELTASTKVPSSKFTTESSDFTQQTVSFETTANSTLQNVTKKPLAKTTVDDKSNVISSSTIYTKNPKVNHGLKRTSTIAITGSNNSGVRPTTGKEVTTTFSNTLKGQSTTDVNNEKSNEVLSSSTNRMPDDDKQEATTRSTVETKKSKLLKTKTPSLSSTTPQSEPQLPSMPTLMPDDTTKIVTSNPESRTYKERMASEGTTTVRPNKVSSAKSEFNTPVEKVTLTQEGYHPKDVNNVVTTIPFEKSEVNSITTNSSNNAPKTSNNTTLENNVITVEPEKSTTSSSKKKADKSTSDETLQHKELPDQPSVTTVKVTLLSESVTTKPSDTPRSTVTLKSSKQRNGSTKSPNLSSSTVTQLSKSTKSEVLQTTLSPTTYTVEKETTAASIPSTKKPKVASRPSAEETTVASIPSTEEITVASTSSTKETTVASIPSTEKTTVASIPSTAVDSLITSPIPPKPTESDQTPKTSIKSNVLTSVTNNTEKELEDEVAFTRETTTIKPNEATKSQEVHNKQTTWHDKAISSTKTIQNQETSTITVDNSKLSTSTARARHFTQVHNKPITTETHPASTEPKGLNDKTSTTIGNKTISEEIAVITTTPKVSTQEIKTKHIKSTSNYKEVNSNKDKKIIEPDSNTTVIPESDTSRINHSATKDSLSTTTSEPAKKGEITATVKPTKDIDFDAKEVEKSTIRTSNSKVITSTTSKPESVSSTNSTIKEGSDKNNVTKSPNFTVDLVDTTTTKHVSVSIEKLATSVTLSQSSQPDSHEKIEAVTPGLQTSEEPVNKIEKLKNNKKIVIDKNRTIQPPSSGISASKSNLKPTESFEKGSNSNVNTQDNNNITSDASTKQFSVPVTQVSSLSYTNSQSSNPIKHSTTQTPGTTKTTHSPYSVPHEDGDYPDHVHKEESRYHSTITNTVSKSTQIPEFIDIFPVNSNTGKDSQFVPTTSSPHYTKLQRETTHDGDDVTEDALKNTFGLVISGHPEATTSEFGLVIGRLAPTEEPTVPELEEVLPEGIVPQDKSSELVEVDEATETPENLLQKVNDLLVKQGHEPISTEAPVTVSDKKLVEEALRIIQGLQANKKTQDIKGGLEGFKTPEDEDIGNDFNSKGKKVQWRNRTVEEGSRLNIGLPTNGDLQKLRSLLPEAEEETSTPFDRNSKVGKNQKSSLPSDTNHPDWPEITTDDTDFESLDREELLQRLKAFTKSRNIVTVATTQPSVPKEDGKTPEIVIDTEDLEKLERPELINRLKKLLQLALPEIAIDETNFETLEKEELIQKIKEVSALTKVPTLTPLSTVPTESTVVPLSAKTPLSTVIPPEITIDVEDVDVLNKEEIIARLKLIQEAMKKDKITLTKLPTTTPLQIVPDHVATDNIDIDDLIPSTTPSSNSVEHNEHGLVISGENVKPINVKNLPSISQPVPKVPIDIDDIESFPLNKADSGKKEGFAKNREFKFESGTLGQNTLSKANETLQPNEQGLVISGSGIKSSQPDGSQQPEMPRGNIGVSPKDFDNTQPKNGIDADGSSPANPNFNKPTVETDTTSPDERGLMIKGEDLNPESPATKEDKILSQTTNNIKPKDGLQNPEDTSAAKTVTSPDNNVPHNNGPTQKAEPSPGAATAELPQPGEQGLIINGQDIEPQGTQPTTRLPKVTKVTDIFKNTKEQPLSESVTLGTPQPNEQGLMINGQDIHPEPETTTELNTSEEEANKLTTTSNIAQTHQPTEGLKVKVKDGNSREPTTASSQPQQPSVSTAASATLETPQPNEQGLIINGADVHPETLPTNKPSEASTTSPTPEVNDLPESPVSPTSNKEHQRTLTTGTGKTKDEPKLPFTLETPQPSEQGLMINGQDLHPETSTPTAGSETTENTTSGNEVTSEGITSKKPLSLPITVETPQPNEQGLIINGADVHPETTSSATVSTDGKITFNNTVISTTPAMLTEETLQPNEQGLMINGADIHPEATPESTTSVNIKGTEPATKDNVKTTMIPTVETPQRNEQGLMINGADIHPETPSATNGVTNSNTLESTTVATEGNTSSNKIVKVTTSSSTIETPQPDEQGLMINGADIHPEVIETTTPKVELEGSTPSNNIVDKARSPSTAETPQPDEQGLMINGADIHPEVIETTTPEGDNSTPNSNIVDKTTSPSTVETPQPDEQGLMINGADVHPEATSPSTGVTAKETTPSSTIISRTTSSLTEEISQPNKLNLTRPPATIETPQPDEQGLMINGADIQPETNTASTVPESVKTTESTSEKINQPAASTTMETPQPDEEGLMINGADIHPITQQTTEIASTVAPVEVTTSDTPVEVSTTTAQTLGQDLSTLEPSTVNTETVATPKASNPWSVTTVKTSLPEKEDMTENQEKTPIATESSTLFETSRTTEELGVTKLSKEITEGTTAESVVPSSTSPLEIDIPEEETEEVNKVELLKRTDSTTTSTSDKTTLEVTTAATSTTKEEALILTEPSTTSPEEVLVTEKAPSDKLQVVTTDADVTTLSITADRFEPTVPTLKTEKPQTETEETTQSIETTDTETVPQETTTSTTSEFINISTTLLPENEEPEESSIVKETTESIISLTPATPKPVDSTPESAISTTESISTTDLTKGKISTIQVLISSTPTQSTDITDAIPNEQPASSSSTELTTQTPTSPSSEASKMVKSSTTTSELHSESSKSTEFEKTTLNPTESKPTVSFTGSSITIASTEATLTSEETSSSTLASTSDVNKENEVTVKTPETTKSANIATTSSTVEISSKTNVNEETTMTNKETTSIPNEVNLPETSSRSSSTAAKTAEEVTQPAKQITVTENSPTTTVDTSEQTSVPTTSITEKPEDAATTAIEDLITSTPGKEDSETTVPPVNALPEEPQVSTEASKTTPHDITEKVTVKTESSSKPSIIGVTAEKNSGRPKEPETTLPENKAEKTTPTTKAKSSTVRQEEETTSKAAVMTPGSTVETKPTTIKEPASEKVTKASIESNTVVSESTTILSEQTAQPTSNGNGLTDTPSPTSGHTETTTSSSNVGNVETTPNALNESSKTTVNDKTSETTVNPPEDTVQTEKLRNQQIFHEGAATEPVNNGRHGTRHPKVVNVETTTTAVINDSRQTNAPTTTTTETKDEVTNSEVTTSESKEPIDLINKVSTENPKSHPATSEASVITPSTESIPELEVSEASTYSPESTDAPFVPSTNLPSTTTEYMCTEDWTNYCKVLNRTCYADARTELLQCGECLQGYSMISGECVNVIDVDKLTTEGFVPHEVTEANGKDTEAKSTVGNDEPTTEEMARIEPETTTLESILTSTPRVLLYTQENVVSSAEPENLELETKTEHDQSQSTSTMPTESSPKVTTPSTTPQVSFEATRNDQEAKITSIPSDINSTILPRDTIINNEREGETTANLPEKEAEQTTISRETPRSSSTVDTSTSEAAITSKPTSKLFETSSSTRSIMTQKTTKLLPKPTIKTDKTPNNEEHAIKTTTDQPTSSPAESSEASAAPEPSRTVTKAPMVPQTTRGVVSRIPEVIVTEEPEIKIEDGENFENVNNEQQFSTTIETLISTTVVSTVPSYFECLSSDECGHDAHCDRISGKCECNKGFRLENDICEDVNECYENTHKCHVSAVCRNYIGGYTCDCPVGWRLNPLNQCIEINECEEKTATLCHSNASCVNIPGNYTCQCNEGFKGDGYNCFGGNLRHCNDQELALTTCPHTHLCLIDSIGRESCDTCKSGYEMKDGRCVDVNECINEDTNRCNVNGLCINIPGSYICQCQNGYKGDGYDCQDINECETITPCHPLASCSNLNGTYMCTCPEGWMGDGRYKCVNPADTKCDRKEDVCSSQKFHSCLSVNVKEDTKSFCECEAGYRYNNVTKQCDDIDECKENRNNCYLHTSTCLNYMGGYECDCKPGYEGQNGVCVDVDECARGTHSCHPSAGCVNEIGSYRCECLDGYIGDGRYCNGVVKEASVGNPRGTVLSGTTRSADKTTTTTQGLPEAIFTDGTSSSASFESTTPSSTISSDIASSTVPTTKVALNEPPQPSSEAAASKVSTATSMFIPSRLECTEDWKNYCTSLNKYCYVDNEEILQCGGCLEGYHPVKGECIPQLGVGNCRESNNCNKNADCIDVVYNRHSCVCKKGYVGDGHHCDDVNECTMPGLCDANAECNNKDGSFECSCKPGYVGNGFYCIKYENTGNMTNCNINHRLCHPKALCLIDGSCQCLAGYTGDGIAKCNILEPTSTSSQPELPSQNNGYDEPDQSNKQVSSSTVSSDSLPTQSPQTLSVSLSTRTNQHEQTYIVPESKKVTPNCVLDKEIRCHPMASCNMFSGQCKCRPGYEGDGFTSCSRIWEDCRSDQHLCDFNARCNQTLGQCECSPGFIGDGMSCTPDRLDCSTNTELCSEFADCVGNRCKCKEGYSGDGMMCFSMSPKLSRQDCLNCHCRADCVQGECKCQTGFTGNGIVCLPDVYDCINYPGVCHNNGYCNNATRKCECKAEYVGNGYDCTIRNSCSQYPSLCHSDADCLPSGQCQCRFGFYGDGMHCKQDISYKELTQVKVMDTPSPECSSYCGYNQECFNGACRCRSGYSANLNGVCVDVDECLSGASGCSANAKCRNTEGSYECICPKGMSTDGRSCYSLEQTYTVLGVQVQCEADGMKVTFSTLPRPFTGRIYVKGQTDNTYCSRNYGNEETYDNSVSNRQNYGGVTSDGNVIFKVDVSHCNVDMKVNNTLSTTLIVQRHPTFVTSEAESYNIQCMYPLAERDVSAKYGIADVEPKDTIAEDGVSPMCQFSVKNLEDIRVDQALVGQVLKLTLTVAPEPEYAIQPRNCYAINLETNDRHQLTDEAGCAIDTELFPEWSRVSKSRLQATFRTFKWPESSMVRFECYCTPCLNECAENDCGKRKQRLSRHIGDKSDKDLVLDNSTLTFSPVVKVTEDEHERQVQREFELWLAQEELVTYTTTSDEYVCMSSVWTITTLIASILSIVTLLTVFLLYTKKMTAIEKERSCDYMIDDNVSYIQF</sequence>
<evidence type="ECO:0000313" key="12">
    <source>
        <dbReference type="EMBL" id="CAD5214838.1"/>
    </source>
</evidence>
<evidence type="ECO:0000256" key="9">
    <source>
        <dbReference type="SAM" id="Phobius"/>
    </source>
</evidence>
<dbReference type="InterPro" id="IPR056953">
    <property type="entry name" value="CUT_N"/>
</dbReference>
<feature type="compositionally biased region" description="Low complexity" evidence="8">
    <location>
        <begin position="3461"/>
        <end position="3482"/>
    </location>
</feature>
<feature type="compositionally biased region" description="Polar residues" evidence="8">
    <location>
        <begin position="2676"/>
        <end position="2705"/>
    </location>
</feature>
<feature type="compositionally biased region" description="Polar residues" evidence="8">
    <location>
        <begin position="792"/>
        <end position="814"/>
    </location>
</feature>
<accession>A0A811KHL5</accession>
<feature type="region of interest" description="Disordered" evidence="8">
    <location>
        <begin position="3692"/>
        <end position="3995"/>
    </location>
</feature>
<evidence type="ECO:0000256" key="1">
    <source>
        <dbReference type="ARBA" id="ARBA00004479"/>
    </source>
</evidence>
<feature type="compositionally biased region" description="Polar residues" evidence="8">
    <location>
        <begin position="3957"/>
        <end position="3986"/>
    </location>
</feature>
<feature type="compositionally biased region" description="Polar residues" evidence="8">
    <location>
        <begin position="62"/>
        <end position="79"/>
    </location>
</feature>
<feature type="region of interest" description="Disordered" evidence="8">
    <location>
        <begin position="405"/>
        <end position="429"/>
    </location>
</feature>
<feature type="compositionally biased region" description="Polar residues" evidence="8">
    <location>
        <begin position="2426"/>
        <end position="2438"/>
    </location>
</feature>
<dbReference type="InterPro" id="IPR024731">
    <property type="entry name" value="NELL2-like_EGF"/>
</dbReference>
<feature type="compositionally biased region" description="Basic and acidic residues" evidence="8">
    <location>
        <begin position="755"/>
        <end position="770"/>
    </location>
</feature>
<feature type="compositionally biased region" description="Low complexity" evidence="8">
    <location>
        <begin position="1776"/>
        <end position="1786"/>
    </location>
</feature>
<feature type="compositionally biased region" description="Basic and acidic residues" evidence="8">
    <location>
        <begin position="1076"/>
        <end position="1094"/>
    </location>
</feature>
<feature type="compositionally biased region" description="Basic and acidic residues" evidence="8">
    <location>
        <begin position="3292"/>
        <end position="3303"/>
    </location>
</feature>
<dbReference type="PROSITE" id="PS01187">
    <property type="entry name" value="EGF_CA"/>
    <property type="match status" value="5"/>
</dbReference>
<dbReference type="InterPro" id="IPR002049">
    <property type="entry name" value="LE_dom"/>
</dbReference>
<feature type="compositionally biased region" description="Low complexity" evidence="8">
    <location>
        <begin position="3525"/>
        <end position="3540"/>
    </location>
</feature>
<dbReference type="PROSITE" id="PS01186">
    <property type="entry name" value="EGF_2"/>
    <property type="match status" value="11"/>
</dbReference>
<dbReference type="InterPro" id="IPR018097">
    <property type="entry name" value="EGF_Ca-bd_CS"/>
</dbReference>
<keyword evidence="4" id="KW-0677">Repeat</keyword>
<feature type="compositionally biased region" description="Polar residues" evidence="8">
    <location>
        <begin position="771"/>
        <end position="781"/>
    </location>
</feature>
<feature type="domain" description="EGF-like" evidence="10">
    <location>
        <begin position="5069"/>
        <end position="5108"/>
    </location>
</feature>
<feature type="domain" description="EGF-like" evidence="10">
    <location>
        <begin position="5028"/>
        <end position="5068"/>
    </location>
</feature>
<dbReference type="PROSITE" id="PS00010">
    <property type="entry name" value="ASX_HYDROXYL"/>
    <property type="match status" value="8"/>
</dbReference>
<feature type="compositionally biased region" description="Polar residues" evidence="8">
    <location>
        <begin position="1593"/>
        <end position="1610"/>
    </location>
</feature>
<feature type="transmembrane region" description="Helical" evidence="9">
    <location>
        <begin position="5884"/>
        <end position="5908"/>
    </location>
</feature>
<feature type="region of interest" description="Disordered" evidence="8">
    <location>
        <begin position="674"/>
        <end position="696"/>
    </location>
</feature>
<dbReference type="GO" id="GO:0005509">
    <property type="term" value="F:calcium ion binding"/>
    <property type="evidence" value="ECO:0007669"/>
    <property type="project" value="InterPro"/>
</dbReference>
<feature type="compositionally biased region" description="Low complexity" evidence="8">
    <location>
        <begin position="3941"/>
        <end position="3956"/>
    </location>
</feature>
<feature type="compositionally biased region" description="Polar residues" evidence="8">
    <location>
        <begin position="2467"/>
        <end position="2483"/>
    </location>
</feature>
<feature type="domain" description="ZP" evidence="11">
    <location>
        <begin position="5565"/>
        <end position="5819"/>
    </location>
</feature>
<comment type="subcellular location">
    <subcellularLocation>
        <location evidence="1">Membrane</location>
        <topology evidence="1">Single-pass type I membrane protein</topology>
    </subcellularLocation>
</comment>
<feature type="compositionally biased region" description="Polar residues" evidence="8">
    <location>
        <begin position="466"/>
        <end position="480"/>
    </location>
</feature>
<feature type="region of interest" description="Disordered" evidence="8">
    <location>
        <begin position="5159"/>
        <end position="5209"/>
    </location>
</feature>
<feature type="region of interest" description="Disordered" evidence="8">
    <location>
        <begin position="1807"/>
        <end position="1845"/>
    </location>
</feature>
<feature type="compositionally biased region" description="Basic and acidic residues" evidence="8">
    <location>
        <begin position="782"/>
        <end position="791"/>
    </location>
</feature>
<feature type="compositionally biased region" description="Polar residues" evidence="8">
    <location>
        <begin position="2526"/>
        <end position="2549"/>
    </location>
</feature>
<comment type="caution">
    <text evidence="7">Lacks conserved residue(s) required for the propagation of feature annotation.</text>
</comment>
<feature type="compositionally biased region" description="Polar residues" evidence="8">
    <location>
        <begin position="3621"/>
        <end position="3634"/>
    </location>
</feature>
<feature type="compositionally biased region" description="Low complexity" evidence="8">
    <location>
        <begin position="3718"/>
        <end position="3729"/>
    </location>
</feature>
<feature type="compositionally biased region" description="Polar residues" evidence="8">
    <location>
        <begin position="2649"/>
        <end position="2662"/>
    </location>
</feature>
<feature type="compositionally biased region" description="Low complexity" evidence="8">
    <location>
        <begin position="4901"/>
        <end position="4912"/>
    </location>
</feature>
<feature type="region of interest" description="Disordered" evidence="8">
    <location>
        <begin position="4248"/>
        <end position="4440"/>
    </location>
</feature>
<feature type="compositionally biased region" description="Basic and acidic residues" evidence="8">
    <location>
        <begin position="370"/>
        <end position="386"/>
    </location>
</feature>
<keyword evidence="5" id="KW-1015">Disulfide bond</keyword>
<proteinExistence type="predicted"/>
<evidence type="ECO:0000256" key="4">
    <source>
        <dbReference type="ARBA" id="ARBA00022737"/>
    </source>
</evidence>
<feature type="compositionally biased region" description="Low complexity" evidence="8">
    <location>
        <begin position="4921"/>
        <end position="4947"/>
    </location>
</feature>
<feature type="region of interest" description="Disordered" evidence="8">
    <location>
        <begin position="3560"/>
        <end position="3671"/>
    </location>
</feature>
<evidence type="ECO:0000313" key="13">
    <source>
        <dbReference type="Proteomes" id="UP000614601"/>
    </source>
</evidence>
<dbReference type="CDD" id="cd00055">
    <property type="entry name" value="EGF_Lam"/>
    <property type="match status" value="1"/>
</dbReference>
<keyword evidence="9" id="KW-0472">Membrane</keyword>
<feature type="compositionally biased region" description="Polar residues" evidence="8">
    <location>
        <begin position="4074"/>
        <end position="4098"/>
    </location>
</feature>
<dbReference type="SUPFAM" id="SSF57184">
    <property type="entry name" value="Growth factor receptor domain"/>
    <property type="match status" value="4"/>
</dbReference>
<dbReference type="Gene3D" id="2.10.25.10">
    <property type="entry name" value="Laminin"/>
    <property type="match status" value="10"/>
</dbReference>
<dbReference type="InterPro" id="IPR051586">
    <property type="entry name" value="PKC-binding_NELL"/>
</dbReference>
<feature type="compositionally biased region" description="Polar residues" evidence="8">
    <location>
        <begin position="4303"/>
        <end position="4312"/>
    </location>
</feature>
<feature type="compositionally biased region" description="Polar residues" evidence="8">
    <location>
        <begin position="1256"/>
        <end position="1316"/>
    </location>
</feature>
<feature type="compositionally biased region" description="Low complexity" evidence="8">
    <location>
        <begin position="815"/>
        <end position="827"/>
    </location>
</feature>
<feature type="compositionally biased region" description="Low complexity" evidence="8">
    <location>
        <begin position="302"/>
        <end position="314"/>
    </location>
</feature>
<feature type="compositionally biased region" description="Low complexity" evidence="8">
    <location>
        <begin position="4415"/>
        <end position="4430"/>
    </location>
</feature>
<comment type="caution">
    <text evidence="12">The sequence shown here is derived from an EMBL/GenBank/DDBJ whole genome shotgun (WGS) entry which is preliminary data.</text>
</comment>
<dbReference type="EMBL" id="CAJFCW020000003">
    <property type="protein sequence ID" value="CAG9103321.1"/>
    <property type="molecule type" value="Genomic_DNA"/>
</dbReference>
<feature type="compositionally biased region" description="Basic and acidic residues" evidence="8">
    <location>
        <begin position="674"/>
        <end position="689"/>
    </location>
</feature>
<feature type="compositionally biased region" description="Low complexity" evidence="8">
    <location>
        <begin position="4272"/>
        <end position="4289"/>
    </location>
</feature>
<dbReference type="PROSITE" id="PS51034">
    <property type="entry name" value="ZP_2"/>
    <property type="match status" value="1"/>
</dbReference>
<keyword evidence="6" id="KW-0325">Glycoprotein</keyword>
<feature type="domain" description="EGF-like" evidence="10">
    <location>
        <begin position="5383"/>
        <end position="5421"/>
    </location>
</feature>
<feature type="region of interest" description="Disordered" evidence="8">
    <location>
        <begin position="1028"/>
        <end position="1165"/>
    </location>
</feature>
<dbReference type="InterPro" id="IPR001881">
    <property type="entry name" value="EGF-like_Ca-bd_dom"/>
</dbReference>
<feature type="region of interest" description="Disordered" evidence="8">
    <location>
        <begin position="283"/>
        <end position="319"/>
    </location>
</feature>
<feature type="compositionally biased region" description="Low complexity" evidence="8">
    <location>
        <begin position="3120"/>
        <end position="3140"/>
    </location>
</feature>
<feature type="compositionally biased region" description="Polar residues" evidence="8">
    <location>
        <begin position="3910"/>
        <end position="3940"/>
    </location>
</feature>
<feature type="compositionally biased region" description="Low complexity" evidence="8">
    <location>
        <begin position="3861"/>
        <end position="3871"/>
    </location>
</feature>
<feature type="compositionally biased region" description="Basic and acidic residues" evidence="8">
    <location>
        <begin position="4393"/>
        <end position="4406"/>
    </location>
</feature>
<feature type="region of interest" description="Disordered" evidence="8">
    <location>
        <begin position="1645"/>
        <end position="1676"/>
    </location>
</feature>
<feature type="compositionally biased region" description="Polar residues" evidence="8">
    <location>
        <begin position="1351"/>
        <end position="1389"/>
    </location>
</feature>
<dbReference type="PROSITE" id="PS50026">
    <property type="entry name" value="EGF_3"/>
    <property type="match status" value="12"/>
</dbReference>
<feature type="compositionally biased region" description="Polar residues" evidence="8">
    <location>
        <begin position="2720"/>
        <end position="2735"/>
    </location>
</feature>
<evidence type="ECO:0000256" key="7">
    <source>
        <dbReference type="PROSITE-ProRule" id="PRU00076"/>
    </source>
</evidence>
<dbReference type="Pfam" id="PF12947">
    <property type="entry name" value="EGF_3"/>
    <property type="match status" value="2"/>
</dbReference>
<feature type="region of interest" description="Disordered" evidence="8">
    <location>
        <begin position="1579"/>
        <end position="1612"/>
    </location>
</feature>
<evidence type="ECO:0000256" key="5">
    <source>
        <dbReference type="ARBA" id="ARBA00023157"/>
    </source>
</evidence>
<feature type="region of interest" description="Disordered" evidence="8">
    <location>
        <begin position="1198"/>
        <end position="1316"/>
    </location>
</feature>
<evidence type="ECO:0000259" key="11">
    <source>
        <dbReference type="PROSITE" id="PS51034"/>
    </source>
</evidence>
<dbReference type="Proteomes" id="UP000614601">
    <property type="component" value="Unassembled WGS sequence"/>
</dbReference>
<dbReference type="GO" id="GO:0016020">
    <property type="term" value="C:membrane"/>
    <property type="evidence" value="ECO:0007669"/>
    <property type="project" value="UniProtKB-SubCell"/>
</dbReference>
<feature type="compositionally biased region" description="Polar residues" evidence="8">
    <location>
        <begin position="2604"/>
        <end position="2620"/>
    </location>
</feature>
<feature type="compositionally biased region" description="Polar residues" evidence="8">
    <location>
        <begin position="3063"/>
        <end position="3090"/>
    </location>
</feature>
<dbReference type="SMART" id="SM00179">
    <property type="entry name" value="EGF_CA"/>
    <property type="match status" value="9"/>
</dbReference>
<feature type="compositionally biased region" description="Polar residues" evidence="8">
    <location>
        <begin position="5198"/>
        <end position="5209"/>
    </location>
</feature>
<feature type="compositionally biased region" description="Polar residues" evidence="8">
    <location>
        <begin position="100"/>
        <end position="130"/>
    </location>
</feature>
<feature type="domain" description="EGF-like" evidence="10">
    <location>
        <begin position="5422"/>
        <end position="5459"/>
    </location>
</feature>
<dbReference type="SMART" id="SM00181">
    <property type="entry name" value="EGF"/>
    <property type="match status" value="20"/>
</dbReference>
<feature type="compositionally biased region" description="Low complexity" evidence="8">
    <location>
        <begin position="4383"/>
        <end position="4392"/>
    </location>
</feature>
<feature type="region of interest" description="Disordered" evidence="8">
    <location>
        <begin position="3449"/>
        <end position="3482"/>
    </location>
</feature>
<feature type="compositionally biased region" description="Basic and acidic residues" evidence="8">
    <location>
        <begin position="3814"/>
        <end position="3824"/>
    </location>
</feature>
<dbReference type="CDD" id="cd00054">
    <property type="entry name" value="EGF_CA"/>
    <property type="match status" value="8"/>
</dbReference>
<dbReference type="FunFam" id="2.10.25.10:FF:000038">
    <property type="entry name" value="Fibrillin 2"/>
    <property type="match status" value="8"/>
</dbReference>
<feature type="region of interest" description="Disordered" evidence="8">
    <location>
        <begin position="1511"/>
        <end position="1531"/>
    </location>
</feature>
<dbReference type="InterPro" id="IPR000742">
    <property type="entry name" value="EGF"/>
</dbReference>
<feature type="region of interest" description="Disordered" evidence="8">
    <location>
        <begin position="3019"/>
        <end position="3161"/>
    </location>
</feature>
<dbReference type="Pfam" id="PF07645">
    <property type="entry name" value="EGF_CA"/>
    <property type="match status" value="6"/>
</dbReference>
<feature type="compositionally biased region" description="Basic and acidic residues" evidence="8">
    <location>
        <begin position="3606"/>
        <end position="3618"/>
    </location>
</feature>
<dbReference type="PANTHER" id="PTHR24042">
    <property type="entry name" value="NEL HOMOLOG"/>
    <property type="match status" value="1"/>
</dbReference>
<evidence type="ECO:0000256" key="8">
    <source>
        <dbReference type="SAM" id="MobiDB-lite"/>
    </source>
</evidence>
<feature type="region of interest" description="Disordered" evidence="8">
    <location>
        <begin position="4894"/>
        <end position="4970"/>
    </location>
</feature>
<feature type="region of interest" description="Disordered" evidence="8">
    <location>
        <begin position="27"/>
        <end position="134"/>
    </location>
</feature>
<feature type="compositionally biased region" description="Low complexity" evidence="8">
    <location>
        <begin position="5179"/>
        <end position="5197"/>
    </location>
</feature>
<feature type="compositionally biased region" description="Low complexity" evidence="8">
    <location>
        <begin position="3694"/>
        <end position="3708"/>
    </location>
</feature>
<keyword evidence="2 7" id="KW-0245">EGF-like domain</keyword>
<feature type="region of interest" description="Disordered" evidence="8">
    <location>
        <begin position="2090"/>
        <end position="2129"/>
    </location>
</feature>
<feature type="compositionally biased region" description="Basic and acidic residues" evidence="8">
    <location>
        <begin position="2666"/>
        <end position="2675"/>
    </location>
</feature>
<dbReference type="OrthoDB" id="283575at2759"/>
<feature type="compositionally biased region" description="Polar residues" evidence="8">
    <location>
        <begin position="3887"/>
        <end position="3896"/>
    </location>
</feature>
<feature type="compositionally biased region" description="Basic and acidic residues" evidence="8">
    <location>
        <begin position="4321"/>
        <end position="4337"/>
    </location>
</feature>
<dbReference type="EMBL" id="CAJFDH010000003">
    <property type="protein sequence ID" value="CAD5214838.1"/>
    <property type="molecule type" value="Genomic_DNA"/>
</dbReference>
<dbReference type="InterPro" id="IPR001507">
    <property type="entry name" value="ZP_dom"/>
</dbReference>
<feature type="compositionally biased region" description="Low complexity" evidence="8">
    <location>
        <begin position="1100"/>
        <end position="1115"/>
    </location>
</feature>
<feature type="region of interest" description="Disordered" evidence="8">
    <location>
        <begin position="1398"/>
        <end position="1417"/>
    </location>
</feature>
<feature type="region of interest" description="Disordered" evidence="8">
    <location>
        <begin position="1745"/>
        <end position="1795"/>
    </location>
</feature>
<feature type="compositionally biased region" description="Basic and acidic residues" evidence="8">
    <location>
        <begin position="405"/>
        <end position="420"/>
    </location>
</feature>
<dbReference type="Proteomes" id="UP000783686">
    <property type="component" value="Unassembled WGS sequence"/>
</dbReference>
<dbReference type="SMART" id="SM00241">
    <property type="entry name" value="ZP"/>
    <property type="match status" value="1"/>
</dbReference>
<feature type="domain" description="EGF-like" evidence="10">
    <location>
        <begin position="4576"/>
        <end position="4617"/>
    </location>
</feature>
<feature type="region of interest" description="Disordered" evidence="8">
    <location>
        <begin position="4036"/>
        <end position="4100"/>
    </location>
</feature>
<feature type="domain" description="EGF-like" evidence="10">
    <location>
        <begin position="5115"/>
        <end position="5153"/>
    </location>
</feature>
<feature type="compositionally biased region" description="Polar residues" evidence="8">
    <location>
        <begin position="3024"/>
        <end position="3042"/>
    </location>
</feature>
<feature type="compositionally biased region" description="Polar residues" evidence="8">
    <location>
        <begin position="2096"/>
        <end position="2117"/>
    </location>
</feature>
<gene>
    <name evidence="12" type="ORF">BOKJ2_LOCUS5793</name>
</gene>
<feature type="compositionally biased region" description="Polar residues" evidence="8">
    <location>
        <begin position="3572"/>
        <end position="3593"/>
    </location>
</feature>
<feature type="compositionally biased region" description="Polar residues" evidence="8">
    <location>
        <begin position="31"/>
        <end position="54"/>
    </location>
</feature>
<protein>
    <submittedName>
        <fullName evidence="12">Uncharacterized protein</fullName>
    </submittedName>
</protein>
<keyword evidence="13" id="KW-1185">Reference proteome</keyword>
<feature type="region of interest" description="Disordered" evidence="8">
    <location>
        <begin position="3515"/>
        <end position="3541"/>
    </location>
</feature>
<feature type="compositionally biased region" description="Basic and acidic residues" evidence="8">
    <location>
        <begin position="1239"/>
        <end position="1253"/>
    </location>
</feature>
<feature type="compositionally biased region" description="Basic and acidic residues" evidence="8">
    <location>
        <begin position="2485"/>
        <end position="2496"/>
    </location>
</feature>
<name>A0A811KHL5_9BILA</name>
<feature type="region of interest" description="Disordered" evidence="8">
    <location>
        <begin position="342"/>
        <end position="386"/>
    </location>
</feature>
<feature type="region of interest" description="Disordered" evidence="8">
    <location>
        <begin position="1330"/>
        <end position="1389"/>
    </location>
</feature>
<keyword evidence="9" id="KW-1133">Transmembrane helix</keyword>
<feature type="region of interest" description="Disordered" evidence="8">
    <location>
        <begin position="466"/>
        <end position="486"/>
    </location>
</feature>
<dbReference type="PANTHER" id="PTHR24042:SF5">
    <property type="entry name" value="EGF-LIKE CALCIUM-BINDING DOMAIN-CONTAINING PROTEIN"/>
    <property type="match status" value="1"/>
</dbReference>
<dbReference type="CDD" id="cd00053">
    <property type="entry name" value="EGF"/>
    <property type="match status" value="1"/>
</dbReference>
<feature type="compositionally biased region" description="Polar residues" evidence="8">
    <location>
        <begin position="1028"/>
        <end position="1060"/>
    </location>
</feature>